<dbReference type="InterPro" id="IPR013783">
    <property type="entry name" value="Ig-like_fold"/>
</dbReference>
<dbReference type="PROSITE" id="PS50853">
    <property type="entry name" value="FN3"/>
    <property type="match status" value="1"/>
</dbReference>
<comment type="caution">
    <text evidence="2">The sequence shown here is derived from an EMBL/GenBank/DDBJ whole genome shotgun (WGS) entry which is preliminary data.</text>
</comment>
<dbReference type="PANTHER" id="PTHR31594">
    <property type="entry name" value="AIG1-TYPE G DOMAIN-CONTAINING PROTEIN"/>
    <property type="match status" value="1"/>
</dbReference>
<feature type="domain" description="Fibronectin type-III" evidence="1">
    <location>
        <begin position="56"/>
        <end position="150"/>
    </location>
</feature>
<sequence length="292" mass="32139">MRKNLSHFRSFSKANKDDNSIRFIISAISDPSNKGSSIYLYEQGKLTNTHFQPMSKPPPPIVKDVQDQTVSLKLQKSPTGETVQYRVEYKQVKTDSGAEEQWLVINTADEDFTLTGLESGKPYLIRYRIVSKVGVSEASDTVSPIPTSAQPMIVGGTEGSAVTFMTPSITTIQKIKMYYVPTPIMSPGLFKAIQVVFKSGNMIKVGNTAQSDEKEFLFDHNDKIIAATLWPNKDGLGGMEFEVAKSDGTKITLSIMCPNLGEPVKVDVKSGKCFGITARTGDRLNALGFYFI</sequence>
<protein>
    <recommendedName>
        <fullName evidence="1">Fibronectin type-III domain-containing protein</fullName>
    </recommendedName>
</protein>
<dbReference type="Gene3D" id="2.100.10.30">
    <property type="entry name" value="Jacalin-like lectin domain"/>
    <property type="match status" value="1"/>
</dbReference>
<dbReference type="SUPFAM" id="SSF51101">
    <property type="entry name" value="Mannose-binding lectins"/>
    <property type="match status" value="1"/>
</dbReference>
<dbReference type="InterPro" id="IPR036116">
    <property type="entry name" value="FN3_sf"/>
</dbReference>
<gene>
    <name evidence="2" type="ORF">QQF64_025324</name>
</gene>
<dbReference type="SMART" id="SM00060">
    <property type="entry name" value="FN3"/>
    <property type="match status" value="1"/>
</dbReference>
<evidence type="ECO:0000313" key="2">
    <source>
        <dbReference type="EMBL" id="KAL1278651.1"/>
    </source>
</evidence>
<name>A0ABR3NNP5_9TELE</name>
<evidence type="ECO:0000313" key="3">
    <source>
        <dbReference type="Proteomes" id="UP001558613"/>
    </source>
</evidence>
<dbReference type="PANTHER" id="PTHR31594:SF11">
    <property type="entry name" value="NEOVERRUCOTOXIN SUBUNIT ALPHA-LIKE ISOFORM X1-RELATED"/>
    <property type="match status" value="1"/>
</dbReference>
<dbReference type="InterPro" id="IPR036404">
    <property type="entry name" value="Jacalin-like_lectin_dom_sf"/>
</dbReference>
<dbReference type="CDD" id="cd00063">
    <property type="entry name" value="FN3"/>
    <property type="match status" value="1"/>
</dbReference>
<reference evidence="2 3" key="1">
    <citation type="submission" date="2023-09" db="EMBL/GenBank/DDBJ databases">
        <authorList>
            <person name="Wang M."/>
        </authorList>
    </citation>
    <scope>NUCLEOTIDE SEQUENCE [LARGE SCALE GENOMIC DNA]</scope>
    <source>
        <strain evidence="2">GT-2023</strain>
        <tissue evidence="2">Liver</tissue>
    </source>
</reference>
<dbReference type="Pfam" id="PF00041">
    <property type="entry name" value="fn3"/>
    <property type="match status" value="1"/>
</dbReference>
<keyword evidence="3" id="KW-1185">Reference proteome</keyword>
<dbReference type="InterPro" id="IPR052090">
    <property type="entry name" value="Cytolytic_pore-forming_toxin"/>
</dbReference>
<accession>A0ABR3NNP5</accession>
<dbReference type="Pfam" id="PF18078">
    <property type="entry name" value="Thioredoxin_11"/>
    <property type="match status" value="1"/>
</dbReference>
<dbReference type="InterPro" id="IPR040581">
    <property type="entry name" value="Thioredoxin_11"/>
</dbReference>
<dbReference type="Gene3D" id="2.60.40.10">
    <property type="entry name" value="Immunoglobulins"/>
    <property type="match status" value="1"/>
</dbReference>
<dbReference type="SUPFAM" id="SSF49265">
    <property type="entry name" value="Fibronectin type III"/>
    <property type="match status" value="1"/>
</dbReference>
<dbReference type="InterPro" id="IPR003961">
    <property type="entry name" value="FN3_dom"/>
</dbReference>
<organism evidence="2 3">
    <name type="scientific">Cirrhinus molitorella</name>
    <name type="common">mud carp</name>
    <dbReference type="NCBI Taxonomy" id="172907"/>
    <lineage>
        <taxon>Eukaryota</taxon>
        <taxon>Metazoa</taxon>
        <taxon>Chordata</taxon>
        <taxon>Craniata</taxon>
        <taxon>Vertebrata</taxon>
        <taxon>Euteleostomi</taxon>
        <taxon>Actinopterygii</taxon>
        <taxon>Neopterygii</taxon>
        <taxon>Teleostei</taxon>
        <taxon>Ostariophysi</taxon>
        <taxon>Cypriniformes</taxon>
        <taxon>Cyprinidae</taxon>
        <taxon>Labeoninae</taxon>
        <taxon>Labeonini</taxon>
        <taxon>Cirrhinus</taxon>
    </lineage>
</organism>
<proteinExistence type="predicted"/>
<evidence type="ECO:0000259" key="1">
    <source>
        <dbReference type="PROSITE" id="PS50853"/>
    </source>
</evidence>
<dbReference type="EMBL" id="JAYMGO010000003">
    <property type="protein sequence ID" value="KAL1278651.1"/>
    <property type="molecule type" value="Genomic_DNA"/>
</dbReference>
<dbReference type="Proteomes" id="UP001558613">
    <property type="component" value="Unassembled WGS sequence"/>
</dbReference>